<evidence type="ECO:0000256" key="8">
    <source>
        <dbReference type="SAM" id="Phobius"/>
    </source>
</evidence>
<proteinExistence type="inferred from homology"/>
<keyword evidence="5" id="KW-0133">Cell shape</keyword>
<evidence type="ECO:0000256" key="4">
    <source>
        <dbReference type="ARBA" id="ARBA00022692"/>
    </source>
</evidence>
<keyword evidence="3" id="KW-1003">Cell membrane</keyword>
<dbReference type="InterPro" id="IPR007227">
    <property type="entry name" value="Cell_shape_determining_MreD"/>
</dbReference>
<comment type="similarity">
    <text evidence="2">Belongs to the MreD family.</text>
</comment>
<reference evidence="9 10" key="1">
    <citation type="submission" date="2015-12" db="EMBL/GenBank/DDBJ databases">
        <title>Draft genome of Thermovenabulum gondwanense isolated from a red thermophilic microbial mat colonisisng an outflow channel of a bore well.</title>
        <authorList>
            <person name="Patel B.K."/>
        </authorList>
    </citation>
    <scope>NUCLEOTIDE SEQUENCE [LARGE SCALE GENOMIC DNA]</scope>
    <source>
        <strain evidence="9 10">R270</strain>
    </source>
</reference>
<protein>
    <submittedName>
        <fullName evidence="9">Uncharacterized protein</fullName>
    </submittedName>
</protein>
<dbReference type="AlphaFoldDB" id="A0A162MA82"/>
<keyword evidence="4 8" id="KW-0812">Transmembrane</keyword>
<dbReference type="Gene3D" id="1.10.1760.20">
    <property type="match status" value="1"/>
</dbReference>
<dbReference type="InterPro" id="IPR017225">
    <property type="entry name" value="Cell_shape_determin_MreD_prd"/>
</dbReference>
<organism evidence="9 10">
    <name type="scientific">Thermovenabulum gondwanense</name>
    <dbReference type="NCBI Taxonomy" id="520767"/>
    <lineage>
        <taxon>Bacteria</taxon>
        <taxon>Bacillati</taxon>
        <taxon>Bacillota</taxon>
        <taxon>Clostridia</taxon>
        <taxon>Thermosediminibacterales</taxon>
        <taxon>Thermosediminibacteraceae</taxon>
        <taxon>Thermovenabulum</taxon>
    </lineage>
</organism>
<dbReference type="NCBIfam" id="TIGR03426">
    <property type="entry name" value="shape_MreD"/>
    <property type="match status" value="1"/>
</dbReference>
<dbReference type="GO" id="GO:0008360">
    <property type="term" value="P:regulation of cell shape"/>
    <property type="evidence" value="ECO:0007669"/>
    <property type="project" value="UniProtKB-KW"/>
</dbReference>
<dbReference type="RefSeq" id="WP_068748944.1">
    <property type="nucleotide sequence ID" value="NZ_LOHZ01000040.1"/>
</dbReference>
<feature type="transmembrane region" description="Helical" evidence="8">
    <location>
        <begin position="96"/>
        <end position="120"/>
    </location>
</feature>
<evidence type="ECO:0000256" key="7">
    <source>
        <dbReference type="ARBA" id="ARBA00023136"/>
    </source>
</evidence>
<evidence type="ECO:0000313" key="10">
    <source>
        <dbReference type="Proteomes" id="UP000075737"/>
    </source>
</evidence>
<dbReference type="EMBL" id="LOHZ01000040">
    <property type="protein sequence ID" value="KYO64775.1"/>
    <property type="molecule type" value="Genomic_DNA"/>
</dbReference>
<keyword evidence="6 8" id="KW-1133">Transmembrane helix</keyword>
<keyword evidence="7 8" id="KW-0472">Membrane</keyword>
<evidence type="ECO:0000313" key="9">
    <source>
        <dbReference type="EMBL" id="KYO64775.1"/>
    </source>
</evidence>
<dbReference type="GO" id="GO:0005886">
    <property type="term" value="C:plasma membrane"/>
    <property type="evidence" value="ECO:0007669"/>
    <property type="project" value="UniProtKB-SubCell"/>
</dbReference>
<dbReference type="Pfam" id="PF04093">
    <property type="entry name" value="MreD"/>
    <property type="match status" value="1"/>
</dbReference>
<dbReference type="PIRSF" id="PIRSF037497">
    <property type="entry name" value="MreD_Clostridium/Treponema_prd"/>
    <property type="match status" value="1"/>
</dbReference>
<evidence type="ECO:0000256" key="5">
    <source>
        <dbReference type="ARBA" id="ARBA00022960"/>
    </source>
</evidence>
<comment type="subcellular location">
    <subcellularLocation>
        <location evidence="1">Cell membrane</location>
        <topology evidence="1">Multi-pass membrane protein</topology>
    </subcellularLocation>
</comment>
<feature type="transmembrane region" description="Helical" evidence="8">
    <location>
        <begin position="132"/>
        <end position="151"/>
    </location>
</feature>
<keyword evidence="10" id="KW-1185">Reference proteome</keyword>
<dbReference type="OrthoDB" id="9796616at2"/>
<accession>A0A162MA82</accession>
<gene>
    <name evidence="9" type="ORF">ATZ99_18330</name>
</gene>
<evidence type="ECO:0000256" key="3">
    <source>
        <dbReference type="ARBA" id="ARBA00022475"/>
    </source>
</evidence>
<evidence type="ECO:0000256" key="2">
    <source>
        <dbReference type="ARBA" id="ARBA00007776"/>
    </source>
</evidence>
<feature type="transmembrane region" description="Helical" evidence="8">
    <location>
        <begin position="65"/>
        <end position="84"/>
    </location>
</feature>
<dbReference type="Proteomes" id="UP000075737">
    <property type="component" value="Unassembled WGS sequence"/>
</dbReference>
<comment type="caution">
    <text evidence="9">The sequence shown here is derived from an EMBL/GenBank/DDBJ whole genome shotgun (WGS) entry which is preliminary data.</text>
</comment>
<evidence type="ECO:0000256" key="6">
    <source>
        <dbReference type="ARBA" id="ARBA00022989"/>
    </source>
</evidence>
<evidence type="ECO:0000256" key="1">
    <source>
        <dbReference type="ARBA" id="ARBA00004651"/>
    </source>
</evidence>
<name>A0A162MA82_9FIRM</name>
<sequence>MRYVFYLIIMTFVLVIQSSISPYIKIGGVNPDFFLIMLLSYSIIKGPERGSFYGLSGGLIEDLMFGRFIGLNSLTKFLTCYITGWGTKNLFKGPAVFTILFVFIGSLIYNLLFLLANYIFIPSFQRGNIFTFFIYTAIVNAIFAPIVYNFVYKIEHFFDYYFNIKY</sequence>
<dbReference type="STRING" id="520767.ATZ99_18330"/>